<evidence type="ECO:0000256" key="4">
    <source>
        <dbReference type="ARBA" id="ARBA00022475"/>
    </source>
</evidence>
<evidence type="ECO:0000256" key="5">
    <source>
        <dbReference type="ARBA" id="ARBA00023065"/>
    </source>
</evidence>
<comment type="subcellular location">
    <subcellularLocation>
        <location evidence="1 9">Cell membrane</location>
        <topology evidence="1 9">Peripheral membrane protein</topology>
    </subcellularLocation>
</comment>
<evidence type="ECO:0000259" key="13">
    <source>
        <dbReference type="Pfam" id="PF02823"/>
    </source>
</evidence>
<feature type="domain" description="ATP synthase epsilon subunit C-terminal" evidence="12">
    <location>
        <begin position="88"/>
        <end position="131"/>
    </location>
</feature>
<dbReference type="InterPro" id="IPR020546">
    <property type="entry name" value="ATP_synth_F1_dsu/esu_N"/>
</dbReference>
<protein>
    <recommendedName>
        <fullName evidence="9">ATP synthase epsilon chain</fullName>
    </recommendedName>
    <alternativeName>
        <fullName evidence="9">ATP synthase F1 sector epsilon subunit</fullName>
    </alternativeName>
    <alternativeName>
        <fullName evidence="9">F-ATPase epsilon subunit</fullName>
    </alternativeName>
</protein>
<keyword evidence="8 9" id="KW-0066">ATP synthesis</keyword>
<dbReference type="Gene3D" id="1.20.5.440">
    <property type="entry name" value="ATP synthase delta/epsilon subunit, C-terminal domain"/>
    <property type="match status" value="1"/>
</dbReference>
<dbReference type="EMBL" id="DVMJ01000052">
    <property type="protein sequence ID" value="HIU13634.1"/>
    <property type="molecule type" value="Genomic_DNA"/>
</dbReference>
<evidence type="ECO:0000256" key="1">
    <source>
        <dbReference type="ARBA" id="ARBA00004202"/>
    </source>
</evidence>
<dbReference type="PANTHER" id="PTHR13822">
    <property type="entry name" value="ATP SYNTHASE DELTA/EPSILON CHAIN"/>
    <property type="match status" value="1"/>
</dbReference>
<keyword evidence="11" id="KW-0175">Coiled coil</keyword>
<feature type="coiled-coil region" evidence="11">
    <location>
        <begin position="90"/>
        <end position="117"/>
    </location>
</feature>
<dbReference type="InterPro" id="IPR036771">
    <property type="entry name" value="ATPsynth_dsu/esu_N"/>
</dbReference>
<keyword evidence="6 9" id="KW-0472">Membrane</keyword>
<evidence type="ECO:0000256" key="7">
    <source>
        <dbReference type="ARBA" id="ARBA00023196"/>
    </source>
</evidence>
<evidence type="ECO:0000256" key="2">
    <source>
        <dbReference type="ARBA" id="ARBA00005712"/>
    </source>
</evidence>
<proteinExistence type="inferred from homology"/>
<evidence type="ECO:0000259" key="12">
    <source>
        <dbReference type="Pfam" id="PF00401"/>
    </source>
</evidence>
<feature type="domain" description="ATP synthase F1 complex delta/epsilon subunit N-terminal" evidence="13">
    <location>
        <begin position="4"/>
        <end position="81"/>
    </location>
</feature>
<dbReference type="GO" id="GO:0046933">
    <property type="term" value="F:proton-transporting ATP synthase activity, rotational mechanism"/>
    <property type="evidence" value="ECO:0007669"/>
    <property type="project" value="UniProtKB-UniRule"/>
</dbReference>
<sequence length="134" mass="15004">MSSFKLRIVTPHGLYYEGEVEILNVRTKNGQMGILAHRLPLATGLEINEMNFVEKGERKHFALAGGFLYVGKNETTILTDAIESEMSIDLDRALAAKARAEARLADRQNEKIDIQRAEIALRKALVRIRVKKGA</sequence>
<dbReference type="SUPFAM" id="SSF51344">
    <property type="entry name" value="Epsilon subunit of F1F0-ATP synthase N-terminal domain"/>
    <property type="match status" value="1"/>
</dbReference>
<keyword evidence="4 9" id="KW-1003">Cell membrane</keyword>
<dbReference type="GO" id="GO:0045259">
    <property type="term" value="C:proton-transporting ATP synthase complex"/>
    <property type="evidence" value="ECO:0007669"/>
    <property type="project" value="UniProtKB-KW"/>
</dbReference>
<evidence type="ECO:0000313" key="14">
    <source>
        <dbReference type="EMBL" id="HIU13634.1"/>
    </source>
</evidence>
<evidence type="ECO:0000256" key="9">
    <source>
        <dbReference type="HAMAP-Rule" id="MF_00530"/>
    </source>
</evidence>
<dbReference type="GO" id="GO:0005886">
    <property type="term" value="C:plasma membrane"/>
    <property type="evidence" value="ECO:0007669"/>
    <property type="project" value="UniProtKB-SubCell"/>
</dbReference>
<reference evidence="14" key="1">
    <citation type="submission" date="2020-10" db="EMBL/GenBank/DDBJ databases">
        <authorList>
            <person name="Gilroy R."/>
        </authorList>
    </citation>
    <scope>NUCLEOTIDE SEQUENCE</scope>
    <source>
        <strain evidence="14">CHK195-11698</strain>
    </source>
</reference>
<dbReference type="NCBIfam" id="TIGR01216">
    <property type="entry name" value="ATP_synt_epsi"/>
    <property type="match status" value="1"/>
</dbReference>
<name>A0A9D1HQH9_9FIRM</name>
<comment type="function">
    <text evidence="9">Produces ATP from ADP in the presence of a proton gradient across the membrane.</text>
</comment>
<keyword evidence="7 9" id="KW-0139">CF(1)</keyword>
<dbReference type="CDD" id="cd12152">
    <property type="entry name" value="F1-ATPase_delta"/>
    <property type="match status" value="1"/>
</dbReference>
<keyword evidence="3 9" id="KW-0813">Transport</keyword>
<reference evidence="14" key="2">
    <citation type="journal article" date="2021" name="PeerJ">
        <title>Extensive microbial diversity within the chicken gut microbiome revealed by metagenomics and culture.</title>
        <authorList>
            <person name="Gilroy R."/>
            <person name="Ravi A."/>
            <person name="Getino M."/>
            <person name="Pursley I."/>
            <person name="Horton D.L."/>
            <person name="Alikhan N.F."/>
            <person name="Baker D."/>
            <person name="Gharbi K."/>
            <person name="Hall N."/>
            <person name="Watson M."/>
            <person name="Adriaenssens E.M."/>
            <person name="Foster-Nyarko E."/>
            <person name="Jarju S."/>
            <person name="Secka A."/>
            <person name="Antonio M."/>
            <person name="Oren A."/>
            <person name="Chaudhuri R.R."/>
            <person name="La Ragione R."/>
            <person name="Hildebrand F."/>
            <person name="Pallen M.J."/>
        </authorList>
    </citation>
    <scope>NUCLEOTIDE SEQUENCE</scope>
    <source>
        <strain evidence="14">CHK195-11698</strain>
    </source>
</reference>
<comment type="subunit">
    <text evidence="9 10">F-type ATPases have 2 components, CF(1) - the catalytic core - and CF(0) - the membrane proton channel. CF(1) has five subunits: alpha(3), beta(3), gamma(1), delta(1), epsilon(1). CF(0) has three main subunits: a, b and c.</text>
</comment>
<gene>
    <name evidence="9 14" type="primary">atpC</name>
    <name evidence="14" type="ORF">IAD15_06145</name>
</gene>
<dbReference type="InterPro" id="IPR036794">
    <property type="entry name" value="ATP_F1_dsu/esu_C_sf"/>
</dbReference>
<dbReference type="InterPro" id="IPR020547">
    <property type="entry name" value="ATP_synth_F1_esu_C"/>
</dbReference>
<dbReference type="SUPFAM" id="SSF46604">
    <property type="entry name" value="Epsilon subunit of F1F0-ATP synthase C-terminal domain"/>
    <property type="match status" value="1"/>
</dbReference>
<keyword evidence="9" id="KW-0375">Hydrogen ion transport</keyword>
<comment type="caution">
    <text evidence="14">The sequence shown here is derived from an EMBL/GenBank/DDBJ whole genome shotgun (WGS) entry which is preliminary data.</text>
</comment>
<dbReference type="HAMAP" id="MF_00530">
    <property type="entry name" value="ATP_synth_epsil_bac"/>
    <property type="match status" value="1"/>
</dbReference>
<dbReference type="InterPro" id="IPR001469">
    <property type="entry name" value="ATP_synth_F1_dsu/esu"/>
</dbReference>
<dbReference type="Pfam" id="PF02823">
    <property type="entry name" value="ATP-synt_DE_N"/>
    <property type="match status" value="1"/>
</dbReference>
<dbReference type="AlphaFoldDB" id="A0A9D1HQH9"/>
<keyword evidence="5 9" id="KW-0406">Ion transport</keyword>
<evidence type="ECO:0000256" key="8">
    <source>
        <dbReference type="ARBA" id="ARBA00023310"/>
    </source>
</evidence>
<evidence type="ECO:0000256" key="3">
    <source>
        <dbReference type="ARBA" id="ARBA00022448"/>
    </source>
</evidence>
<dbReference type="PANTHER" id="PTHR13822:SF10">
    <property type="entry name" value="ATP SYNTHASE EPSILON CHAIN, CHLOROPLASTIC"/>
    <property type="match status" value="1"/>
</dbReference>
<evidence type="ECO:0000256" key="11">
    <source>
        <dbReference type="SAM" id="Coils"/>
    </source>
</evidence>
<dbReference type="Pfam" id="PF00401">
    <property type="entry name" value="ATP-synt_DE"/>
    <property type="match status" value="1"/>
</dbReference>
<evidence type="ECO:0000256" key="6">
    <source>
        <dbReference type="ARBA" id="ARBA00023136"/>
    </source>
</evidence>
<accession>A0A9D1HQH9</accession>
<dbReference type="Gene3D" id="2.60.15.10">
    <property type="entry name" value="F0F1 ATP synthase delta/epsilon subunit, N-terminal"/>
    <property type="match status" value="1"/>
</dbReference>
<dbReference type="GO" id="GO:0005524">
    <property type="term" value="F:ATP binding"/>
    <property type="evidence" value="ECO:0007669"/>
    <property type="project" value="UniProtKB-UniRule"/>
</dbReference>
<evidence type="ECO:0000313" key="15">
    <source>
        <dbReference type="Proteomes" id="UP000824175"/>
    </source>
</evidence>
<dbReference type="Proteomes" id="UP000824175">
    <property type="component" value="Unassembled WGS sequence"/>
</dbReference>
<comment type="similarity">
    <text evidence="2 9 10">Belongs to the ATPase epsilon chain family.</text>
</comment>
<evidence type="ECO:0000256" key="10">
    <source>
        <dbReference type="RuleBase" id="RU003656"/>
    </source>
</evidence>
<organism evidence="14 15">
    <name type="scientific">Candidatus Fimiplasma intestinipullorum</name>
    <dbReference type="NCBI Taxonomy" id="2840825"/>
    <lineage>
        <taxon>Bacteria</taxon>
        <taxon>Bacillati</taxon>
        <taxon>Bacillota</taxon>
        <taxon>Clostridia</taxon>
        <taxon>Eubacteriales</taxon>
        <taxon>Candidatus Fimiplasma</taxon>
    </lineage>
</organism>